<dbReference type="SMART" id="SM00327">
    <property type="entry name" value="VWA"/>
    <property type="match status" value="1"/>
</dbReference>
<dbReference type="GO" id="GO:0005886">
    <property type="term" value="C:plasma membrane"/>
    <property type="evidence" value="ECO:0007669"/>
    <property type="project" value="UniProtKB-SubCell"/>
</dbReference>
<dbReference type="InterPro" id="IPR018076">
    <property type="entry name" value="T2SS_GspF_dom"/>
</dbReference>
<keyword evidence="4 6" id="KW-1133">Transmembrane helix</keyword>
<dbReference type="Pfam" id="PF00482">
    <property type="entry name" value="T2SSF"/>
    <property type="match status" value="1"/>
</dbReference>
<proteinExistence type="predicted"/>
<name>A0A935IME1_9MICO</name>
<evidence type="ECO:0000256" key="2">
    <source>
        <dbReference type="ARBA" id="ARBA00022475"/>
    </source>
</evidence>
<feature type="transmembrane region" description="Helical" evidence="6">
    <location>
        <begin position="412"/>
        <end position="435"/>
    </location>
</feature>
<evidence type="ECO:0000256" key="5">
    <source>
        <dbReference type="ARBA" id="ARBA00023136"/>
    </source>
</evidence>
<reference evidence="8 9" key="1">
    <citation type="submission" date="2020-10" db="EMBL/GenBank/DDBJ databases">
        <title>Connecting structure to function with the recovery of over 1000 high-quality activated sludge metagenome-assembled genomes encoding full-length rRNA genes using long-read sequencing.</title>
        <authorList>
            <person name="Singleton C.M."/>
            <person name="Petriglieri F."/>
            <person name="Kristensen J.M."/>
            <person name="Kirkegaard R.H."/>
            <person name="Michaelsen T.Y."/>
            <person name="Andersen M.H."/>
            <person name="Karst S.M."/>
            <person name="Dueholm M.S."/>
            <person name="Nielsen P.H."/>
            <person name="Albertsen M."/>
        </authorList>
    </citation>
    <scope>NUCLEOTIDE SEQUENCE [LARGE SCALE GENOMIC DNA]</scope>
    <source>
        <strain evidence="8">Ega_18-Q3-R5-49_MAXAC.001</strain>
    </source>
</reference>
<evidence type="ECO:0000313" key="9">
    <source>
        <dbReference type="Proteomes" id="UP000726105"/>
    </source>
</evidence>
<keyword evidence="2" id="KW-1003">Cell membrane</keyword>
<dbReference type="InterPro" id="IPR042094">
    <property type="entry name" value="T2SS_GspF_sf"/>
</dbReference>
<dbReference type="Gene3D" id="1.20.81.30">
    <property type="entry name" value="Type II secretion system (T2SS), domain F"/>
    <property type="match status" value="1"/>
</dbReference>
<accession>A0A935IME1</accession>
<sequence>MTQLAYDGSTLAGVLTLRATTGDLVVDPASLHVTVAGATTAATVEAATTMRRAVFLVVDTSGSMKANSGMPIIRAAVAEFLNRVPADVSVGVISFANVAGVDVDLTRDKAAIRTATDTLIAGGETALFDGVTLALEKLGATGERSIVVLSDGVNTAGRKDLAAVLNAVTQGGVRVDTIGLRTKVTADEVLIKLAAAGGGNFAPADDQAAVTGAFNASARALDRQVMWSVRPGVLPLGSTPVEVRGMASGTPFSATGTVTVSAVPTALPTLTLAPALPEASAAVAAPVETVAKWFLVLGIAGTFLGLLGLTAAAVMPTMRTKRENRIQNLEAYSARGLQITKPRRDTQSVITANLVDIGERVMAGRESTSQTMALLQRADLAWRPGEWAVLRLVGVIVGVIAGALVFRDGLVAVFGIVVGALAGLVLPSASLRLLARRRAAKLERQLPDILLLLASSLSTGFSLPQAMDAVAKDVSEPAAKEFARVIAETRIGSDLESALERMAVRMDSDNMRWTSMAIGIQRQVGGNLAETLRTTAATLREREYLRRHVRALSAEGRLSAYILIALPIALFVYEVNVNRSYISLLWTTVLGWIMLVGAVILMAIGVFWMSKAVKVEV</sequence>
<dbReference type="Gene3D" id="3.40.50.410">
    <property type="entry name" value="von Willebrand factor, type A domain"/>
    <property type="match status" value="1"/>
</dbReference>
<keyword evidence="5 6" id="KW-0472">Membrane</keyword>
<feature type="transmembrane region" description="Helical" evidence="6">
    <location>
        <begin position="293"/>
        <end position="315"/>
    </location>
</feature>
<keyword evidence="3 6" id="KW-0812">Transmembrane</keyword>
<comment type="subcellular location">
    <subcellularLocation>
        <location evidence="1">Cell membrane</location>
        <topology evidence="1">Multi-pass membrane protein</topology>
    </subcellularLocation>
</comment>
<dbReference type="InterPro" id="IPR002035">
    <property type="entry name" value="VWF_A"/>
</dbReference>
<evidence type="ECO:0000256" key="6">
    <source>
        <dbReference type="SAM" id="Phobius"/>
    </source>
</evidence>
<comment type="caution">
    <text evidence="8">The sequence shown here is derived from an EMBL/GenBank/DDBJ whole genome shotgun (WGS) entry which is preliminary data.</text>
</comment>
<feature type="transmembrane region" description="Helical" evidence="6">
    <location>
        <begin position="387"/>
        <end position="406"/>
    </location>
</feature>
<gene>
    <name evidence="8" type="ORF">IPI13_15885</name>
</gene>
<protein>
    <submittedName>
        <fullName evidence="8">Type II secretion system F family protein</fullName>
    </submittedName>
</protein>
<evidence type="ECO:0000313" key="8">
    <source>
        <dbReference type="EMBL" id="MBK7274562.1"/>
    </source>
</evidence>
<dbReference type="PANTHER" id="PTHR35007">
    <property type="entry name" value="INTEGRAL MEMBRANE PROTEIN-RELATED"/>
    <property type="match status" value="1"/>
</dbReference>
<dbReference type="Pfam" id="PF13519">
    <property type="entry name" value="VWA_2"/>
    <property type="match status" value="1"/>
</dbReference>
<dbReference type="AlphaFoldDB" id="A0A935IME1"/>
<dbReference type="PANTHER" id="PTHR35007:SF1">
    <property type="entry name" value="PILUS ASSEMBLY PROTEIN"/>
    <property type="match status" value="1"/>
</dbReference>
<feature type="domain" description="VWFA" evidence="7">
    <location>
        <begin position="53"/>
        <end position="229"/>
    </location>
</feature>
<dbReference type="EMBL" id="JADJIB010000009">
    <property type="protein sequence ID" value="MBK7274562.1"/>
    <property type="molecule type" value="Genomic_DNA"/>
</dbReference>
<evidence type="ECO:0000256" key="4">
    <source>
        <dbReference type="ARBA" id="ARBA00022989"/>
    </source>
</evidence>
<organism evidence="8 9">
    <name type="scientific">Candidatus Phosphoribacter hodrii</name>
    <dbReference type="NCBI Taxonomy" id="2953743"/>
    <lineage>
        <taxon>Bacteria</taxon>
        <taxon>Bacillati</taxon>
        <taxon>Actinomycetota</taxon>
        <taxon>Actinomycetes</taxon>
        <taxon>Micrococcales</taxon>
        <taxon>Dermatophilaceae</taxon>
        <taxon>Candidatus Phosphoribacter</taxon>
    </lineage>
</organism>
<dbReference type="PROSITE" id="PS50234">
    <property type="entry name" value="VWFA"/>
    <property type="match status" value="1"/>
</dbReference>
<feature type="transmembrane region" description="Helical" evidence="6">
    <location>
        <begin position="556"/>
        <end position="573"/>
    </location>
</feature>
<feature type="transmembrane region" description="Helical" evidence="6">
    <location>
        <begin position="585"/>
        <end position="609"/>
    </location>
</feature>
<evidence type="ECO:0000259" key="7">
    <source>
        <dbReference type="PROSITE" id="PS50234"/>
    </source>
</evidence>
<dbReference type="Proteomes" id="UP000726105">
    <property type="component" value="Unassembled WGS sequence"/>
</dbReference>
<dbReference type="CDD" id="cd00198">
    <property type="entry name" value="vWFA"/>
    <property type="match status" value="1"/>
</dbReference>
<evidence type="ECO:0000256" key="1">
    <source>
        <dbReference type="ARBA" id="ARBA00004651"/>
    </source>
</evidence>
<dbReference type="SUPFAM" id="SSF53300">
    <property type="entry name" value="vWA-like"/>
    <property type="match status" value="1"/>
</dbReference>
<dbReference type="InterPro" id="IPR036465">
    <property type="entry name" value="vWFA_dom_sf"/>
</dbReference>
<evidence type="ECO:0000256" key="3">
    <source>
        <dbReference type="ARBA" id="ARBA00022692"/>
    </source>
</evidence>